<dbReference type="PANTHER" id="PTHR43464">
    <property type="entry name" value="METHYLTRANSFERASE"/>
    <property type="match status" value="1"/>
</dbReference>
<comment type="cofactor">
    <cofactor evidence="5">
        <name>Mg(2+)</name>
        <dbReference type="ChEBI" id="CHEBI:18420"/>
    </cofactor>
</comment>
<feature type="binding site" evidence="5">
    <location>
        <position position="240"/>
    </location>
    <ligand>
        <name>Mg(2+)</name>
        <dbReference type="ChEBI" id="CHEBI:18420"/>
    </ligand>
</feature>
<keyword evidence="4 5" id="KW-0949">S-adenosyl-L-methionine</keyword>
<comment type="function">
    <text evidence="5">O-methyltransferase required for two non-consecutive steps during ubiquinone biosynthesis. Catalyzes the 2 O-methylation of 3,4-dihydroxy-5-(all-trans-polyprenyl)benzoic acid into 4-hydroxy-3-methoxy-5-(all-trans-polyprenyl)benzoic acid. Also catalyzes the last step of ubiquinone biosynthesis by mediating methylation of 3-demethylubiquinone into ubiquinone. Also able to mediate the methylation of 3-demethylubiquinol into ubiquinol.</text>
</comment>
<reference evidence="6 7" key="1">
    <citation type="journal article" date="2016" name="Genome Biol. Evol.">
        <title>Divergent and convergent evolution of fungal pathogenicity.</title>
        <authorList>
            <person name="Shang Y."/>
            <person name="Xiao G."/>
            <person name="Zheng P."/>
            <person name="Cen K."/>
            <person name="Zhan S."/>
            <person name="Wang C."/>
        </authorList>
    </citation>
    <scope>NUCLEOTIDE SEQUENCE [LARGE SCALE GENOMIC DNA]</scope>
    <source>
        <strain evidence="6 7">ARSEF 7405</strain>
    </source>
</reference>
<dbReference type="InterPro" id="IPR029063">
    <property type="entry name" value="SAM-dependent_MTases_sf"/>
</dbReference>
<keyword evidence="1 5" id="KW-0489">Methyltransferase</keyword>
<comment type="caution">
    <text evidence="6">The sequence shown here is derived from an EMBL/GenBank/DDBJ whole genome shotgun (WGS) entry which is preliminary data.</text>
</comment>
<name>A0A167XHI9_9EURO</name>
<proteinExistence type="inferred from homology"/>
<keyword evidence="5" id="KW-0999">Mitochondrion inner membrane</keyword>
<feature type="binding site" evidence="5">
    <location>
        <position position="239"/>
    </location>
    <ligand>
        <name>Mg(2+)</name>
        <dbReference type="ChEBI" id="CHEBI:18420"/>
    </ligand>
</feature>
<dbReference type="VEuPathDB" id="FungiDB:AAP_04046"/>
<dbReference type="EC" id="2.1.1.114" evidence="5"/>
<evidence type="ECO:0000256" key="4">
    <source>
        <dbReference type="ARBA" id="ARBA00022691"/>
    </source>
</evidence>
<dbReference type="HAMAP" id="MF_00472">
    <property type="entry name" value="UbiG"/>
    <property type="match status" value="1"/>
</dbReference>
<comment type="subcellular location">
    <subcellularLocation>
        <location evidence="5">Mitochondrion inner membrane</location>
        <topology evidence="5">Peripheral membrane protein</topology>
        <orientation evidence="5">Matrix side</orientation>
    </subcellularLocation>
</comment>
<keyword evidence="5" id="KW-0496">Mitochondrion</keyword>
<dbReference type="NCBIfam" id="TIGR01983">
    <property type="entry name" value="UbiG"/>
    <property type="match status" value="1"/>
</dbReference>
<dbReference type="GO" id="GO:0031314">
    <property type="term" value="C:extrinsic component of mitochondrial inner membrane"/>
    <property type="evidence" value="ECO:0007669"/>
    <property type="project" value="UniProtKB-UniRule"/>
</dbReference>
<dbReference type="AlphaFoldDB" id="A0A167XHI9"/>
<dbReference type="GO" id="GO:0120537">
    <property type="term" value="F:3-demethylubiquinone 3-O-methyltransferase activity"/>
    <property type="evidence" value="ECO:0007669"/>
    <property type="project" value="RHEA"/>
</dbReference>
<dbReference type="Proteomes" id="UP000242877">
    <property type="component" value="Unassembled WGS sequence"/>
</dbReference>
<evidence type="ECO:0000313" key="6">
    <source>
        <dbReference type="EMBL" id="KZZ90096.1"/>
    </source>
</evidence>
<gene>
    <name evidence="5" type="primary">COQ3</name>
    <name evidence="6" type="ORF">AAP_04046</name>
</gene>
<dbReference type="GO" id="GO:0061542">
    <property type="term" value="F:3-demethylubiquinol 3-O-methyltransferase activity"/>
    <property type="evidence" value="ECO:0007669"/>
    <property type="project" value="UniProtKB-UniRule"/>
</dbReference>
<keyword evidence="6" id="KW-0830">Ubiquinone</keyword>
<keyword evidence="7" id="KW-1185">Reference proteome</keyword>
<comment type="similarity">
    <text evidence="5">Belongs to the class I-like SAM-binding methyltransferase superfamily. UbiG/COQ3 family.</text>
</comment>
<sequence>MASNLLRPASRAAQCACKPLWRPITASRGARSYSYSYSSISKDASQRLSPIQSSKQSFNKPRYHSTAAGFMPNEGSVSTDEMTHFTSLASSWWDPLGPSRILHLMNPIRHEWIADCLSEGRPAPKVSADGSGKADAGLEYLDIGCGGGIFAESLARTIPQDIARDGLSPVTQAKSITAIDPTPMMIKIATSHAQHDPAVSNHLKTGKFKYLNTSLEDLPSTLSTPSPKFDVITLFEVLEHVSPHNSSQPRFLKQILSMLRPGGWLVGSTIARAFPAWVLHDVIAEAPWPVGVVPKGTHDWYKFVSPHEVEEWSKKGLQDIQKEKVATGEAEVAASPIMMAKFKSTGAVYIPGFGWKLVKCLDKYGNYFFAVQRT</sequence>
<dbReference type="EMBL" id="AZGZ01000018">
    <property type="protein sequence ID" value="KZZ90096.1"/>
    <property type="molecule type" value="Genomic_DNA"/>
</dbReference>
<dbReference type="GO" id="GO:0032259">
    <property type="term" value="P:methylation"/>
    <property type="evidence" value="ECO:0007669"/>
    <property type="project" value="UniProtKB-KW"/>
</dbReference>
<comment type="pathway">
    <text evidence="5">Cofactor biosynthesis; ubiquinone biosynthesis.</text>
</comment>
<evidence type="ECO:0000256" key="5">
    <source>
        <dbReference type="HAMAP-Rule" id="MF_03190"/>
    </source>
</evidence>
<comment type="subunit">
    <text evidence="5">Component of a multi-subunit COQ enzyme complex, composed of at least COQ3, COQ4, COQ5, COQ6, COQ7 and COQ9.</text>
</comment>
<organism evidence="6 7">
    <name type="scientific">Ascosphaera apis ARSEF 7405</name>
    <dbReference type="NCBI Taxonomy" id="392613"/>
    <lineage>
        <taxon>Eukaryota</taxon>
        <taxon>Fungi</taxon>
        <taxon>Dikarya</taxon>
        <taxon>Ascomycota</taxon>
        <taxon>Pezizomycotina</taxon>
        <taxon>Eurotiomycetes</taxon>
        <taxon>Eurotiomycetidae</taxon>
        <taxon>Onygenales</taxon>
        <taxon>Ascosphaeraceae</taxon>
        <taxon>Ascosphaera</taxon>
    </lineage>
</organism>
<feature type="binding site" evidence="5">
    <location>
        <position position="236"/>
    </location>
    <ligand>
        <name>Mg(2+)</name>
        <dbReference type="ChEBI" id="CHEBI:18420"/>
    </ligand>
</feature>
<comment type="catalytic activity">
    <reaction evidence="5">
        <text>a 3-demethylubiquinone + S-adenosyl-L-methionine = a ubiquinone + S-adenosyl-L-homocysteine</text>
        <dbReference type="Rhea" id="RHEA:81215"/>
        <dbReference type="Rhea" id="RHEA-COMP:9565"/>
        <dbReference type="Rhea" id="RHEA-COMP:19654"/>
        <dbReference type="ChEBI" id="CHEBI:16389"/>
        <dbReference type="ChEBI" id="CHEBI:57856"/>
        <dbReference type="ChEBI" id="CHEBI:59789"/>
        <dbReference type="ChEBI" id="CHEBI:231825"/>
    </reaction>
</comment>
<dbReference type="Gene3D" id="3.40.50.150">
    <property type="entry name" value="Vaccinia Virus protein VP39"/>
    <property type="match status" value="1"/>
</dbReference>
<keyword evidence="5" id="KW-0460">Magnesium</keyword>
<dbReference type="GO" id="GO:0046872">
    <property type="term" value="F:metal ion binding"/>
    <property type="evidence" value="ECO:0007669"/>
    <property type="project" value="UniProtKB-KW"/>
</dbReference>
<dbReference type="SUPFAM" id="SSF53335">
    <property type="entry name" value="S-adenosyl-L-methionine-dependent methyltransferases"/>
    <property type="match status" value="1"/>
</dbReference>
<dbReference type="CDD" id="cd02440">
    <property type="entry name" value="AdoMet_MTases"/>
    <property type="match status" value="1"/>
</dbReference>
<dbReference type="InterPro" id="IPR010233">
    <property type="entry name" value="UbiG_MeTrfase"/>
</dbReference>
<dbReference type="GO" id="GO:0010420">
    <property type="term" value="F:polyprenyldihydroxybenzoate methyltransferase activity"/>
    <property type="evidence" value="ECO:0007669"/>
    <property type="project" value="UniProtKB-UniRule"/>
</dbReference>
<dbReference type="UniPathway" id="UPA00232"/>
<comment type="catalytic activity">
    <reaction evidence="5">
        <text>a 3,4-dihydroxy-5-(all-trans-polyprenyl)benzoate + S-adenosyl-L-methionine = a 4-hydroxy-3-methoxy-5-(all-trans-polyprenyl)benzoate + S-adenosyl-L-homocysteine + H(+)</text>
        <dbReference type="Rhea" id="RHEA:44452"/>
        <dbReference type="Rhea" id="RHEA-COMP:10930"/>
        <dbReference type="Rhea" id="RHEA-COMP:10931"/>
        <dbReference type="ChEBI" id="CHEBI:15378"/>
        <dbReference type="ChEBI" id="CHEBI:57856"/>
        <dbReference type="ChEBI" id="CHEBI:59789"/>
        <dbReference type="ChEBI" id="CHEBI:64694"/>
        <dbReference type="ChEBI" id="CHEBI:84443"/>
        <dbReference type="EC" id="2.1.1.114"/>
    </reaction>
</comment>
<evidence type="ECO:0000313" key="7">
    <source>
        <dbReference type="Proteomes" id="UP000242877"/>
    </source>
</evidence>
<accession>A0A167XHI9</accession>
<comment type="catalytic activity">
    <reaction evidence="5">
        <text>a 3-demethylubiquinol + S-adenosyl-L-methionine = a ubiquinol + S-adenosyl-L-homocysteine + H(+)</text>
        <dbReference type="Rhea" id="RHEA:44380"/>
        <dbReference type="Rhea" id="RHEA-COMP:9566"/>
        <dbReference type="Rhea" id="RHEA-COMP:10914"/>
        <dbReference type="ChEBI" id="CHEBI:15378"/>
        <dbReference type="ChEBI" id="CHEBI:17976"/>
        <dbReference type="ChEBI" id="CHEBI:57856"/>
        <dbReference type="ChEBI" id="CHEBI:59789"/>
        <dbReference type="ChEBI" id="CHEBI:84422"/>
        <dbReference type="EC" id="2.1.1.64"/>
    </reaction>
</comment>
<feature type="binding site" evidence="5">
    <location>
        <position position="109"/>
    </location>
    <ligand>
        <name>S-adenosyl-L-methionine</name>
        <dbReference type="ChEBI" id="CHEBI:59789"/>
    </ligand>
</feature>
<evidence type="ECO:0000256" key="3">
    <source>
        <dbReference type="ARBA" id="ARBA00022688"/>
    </source>
</evidence>
<dbReference type="PANTHER" id="PTHR43464:SF19">
    <property type="entry name" value="UBIQUINONE BIOSYNTHESIS O-METHYLTRANSFERASE, MITOCHONDRIAL"/>
    <property type="match status" value="1"/>
</dbReference>
<keyword evidence="2 5" id="KW-0808">Transferase</keyword>
<evidence type="ECO:0000256" key="1">
    <source>
        <dbReference type="ARBA" id="ARBA00022603"/>
    </source>
</evidence>
<evidence type="ECO:0000256" key="2">
    <source>
        <dbReference type="ARBA" id="ARBA00022679"/>
    </source>
</evidence>
<dbReference type="EC" id="2.1.1.-" evidence="5"/>
<keyword evidence="5" id="KW-0472">Membrane</keyword>
<dbReference type="EC" id="2.1.1.64" evidence="5"/>
<dbReference type="OrthoDB" id="3265906at2759"/>
<protein>
    <recommendedName>
        <fullName evidence="5">Ubiquinone biosynthesis O-methyltransferase, mitochondrial</fullName>
    </recommendedName>
    <alternativeName>
        <fullName evidence="5">3-demethylubiquinol 3-O-methyltransferase</fullName>
        <ecNumber evidence="5">2.1.1.64</ecNumber>
    </alternativeName>
    <alternativeName>
        <fullName evidence="5">3-demethylubiquinone 3-O-methyltransferase</fullName>
        <ecNumber evidence="5">2.1.1.-</ecNumber>
    </alternativeName>
    <alternativeName>
        <fullName evidence="5">Polyprenyldihydroxybenzoate methyltransferase</fullName>
        <ecNumber evidence="5">2.1.1.114</ecNumber>
    </alternativeName>
</protein>
<keyword evidence="5" id="KW-0479">Metal-binding</keyword>
<feature type="binding site" evidence="5">
    <location>
        <position position="180"/>
    </location>
    <ligand>
        <name>S-adenosyl-L-methionine</name>
        <dbReference type="ChEBI" id="CHEBI:59789"/>
    </ligand>
</feature>
<feature type="binding site" evidence="5">
    <location>
        <position position="144"/>
    </location>
    <ligand>
        <name>S-adenosyl-L-methionine</name>
        <dbReference type="ChEBI" id="CHEBI:59789"/>
    </ligand>
</feature>
<keyword evidence="3 5" id="KW-0831">Ubiquinone biosynthesis</keyword>
<dbReference type="Pfam" id="PF13489">
    <property type="entry name" value="Methyltransf_23"/>
    <property type="match status" value="1"/>
</dbReference>
<feature type="binding site" evidence="5">
    <location>
        <position position="235"/>
    </location>
    <ligand>
        <name>S-adenosyl-L-methionine</name>
        <dbReference type="ChEBI" id="CHEBI:59789"/>
    </ligand>
</feature>